<sequence>MVPRLATPPWLLVMYITVFLSCSSFSIVLPALWPYLCRLGGDAGGLALLVSIYSVGEAVGALAFGAAAAAGAPTRSVLLAATAVGLAGSVLFVAAQGAAGRPAVALAALAAGRTAQGAMTGGMQAVQQHHLGAVVPAAALTAATVAINGAATLGFVCGPAVAAALAAVPRVALAGGRLGVVDPLTAPGYFVAAACVATLFAYAAFFGDGANTPAKTPTDDDEEAATAAADGAAAVPPLSPPPPPSLSPRRQAAVVAALNAVFFIHFFGFALQETVTTPLVAALYGWGVHASAVLFTAAGVAAVVALVGVAVATGQGVLERTVLAVSVGLGVVGYGALVSPPGAPPSLPRFLTAWAAISVAFPLGRASVMAAFSHALRGRPQGGYMGVLLAVGAVSRVIGPFWAVRAFTWPWGGVAVFGSTAALFAVVAGGATAAVWSSL</sequence>
<evidence type="ECO:0000313" key="2">
    <source>
        <dbReference type="Proteomes" id="UP000798662"/>
    </source>
</evidence>
<keyword evidence="2" id="KW-1185">Reference proteome</keyword>
<evidence type="ECO:0000313" key="1">
    <source>
        <dbReference type="EMBL" id="KAK1869922.1"/>
    </source>
</evidence>
<organism evidence="1 2">
    <name type="scientific">Pyropia yezoensis</name>
    <name type="common">Susabi-nori</name>
    <name type="synonym">Porphyra yezoensis</name>
    <dbReference type="NCBI Taxonomy" id="2788"/>
    <lineage>
        <taxon>Eukaryota</taxon>
        <taxon>Rhodophyta</taxon>
        <taxon>Bangiophyceae</taxon>
        <taxon>Bangiales</taxon>
        <taxon>Bangiaceae</taxon>
        <taxon>Pyropia</taxon>
    </lineage>
</organism>
<reference evidence="1" key="1">
    <citation type="submission" date="2019-11" db="EMBL/GenBank/DDBJ databases">
        <title>Nori genome reveals adaptations in red seaweeds to the harsh intertidal environment.</title>
        <authorList>
            <person name="Wang D."/>
            <person name="Mao Y."/>
        </authorList>
    </citation>
    <scope>NUCLEOTIDE SEQUENCE</scope>
    <source>
        <tissue evidence="1">Gametophyte</tissue>
    </source>
</reference>
<dbReference type="Proteomes" id="UP000798662">
    <property type="component" value="Chromosome 3"/>
</dbReference>
<proteinExistence type="predicted"/>
<accession>A0ACC3CJI7</accession>
<dbReference type="EMBL" id="CM020620">
    <property type="protein sequence ID" value="KAK1869922.1"/>
    <property type="molecule type" value="Genomic_DNA"/>
</dbReference>
<protein>
    <submittedName>
        <fullName evidence="1">Uncharacterized protein</fullName>
    </submittedName>
</protein>
<gene>
    <name evidence="1" type="ORF">I4F81_012388</name>
</gene>
<comment type="caution">
    <text evidence="1">The sequence shown here is derived from an EMBL/GenBank/DDBJ whole genome shotgun (WGS) entry which is preliminary data.</text>
</comment>
<name>A0ACC3CJI7_PYRYE</name>